<organism evidence="1 2">
    <name type="scientific">Lacticaseibacillus paracasei</name>
    <name type="common">Lactobacillus paracasei</name>
    <dbReference type="NCBI Taxonomy" id="1597"/>
    <lineage>
        <taxon>Bacteria</taxon>
        <taxon>Bacillati</taxon>
        <taxon>Bacillota</taxon>
        <taxon>Bacilli</taxon>
        <taxon>Lactobacillales</taxon>
        <taxon>Lactobacillaceae</taxon>
        <taxon>Lacticaseibacillus</taxon>
    </lineage>
</organism>
<evidence type="ECO:0000313" key="2">
    <source>
        <dbReference type="Proteomes" id="UP001212327"/>
    </source>
</evidence>
<comment type="caution">
    <text evidence="1">The sequence shown here is derived from an EMBL/GenBank/DDBJ whole genome shotgun (WGS) entry which is preliminary data.</text>
</comment>
<dbReference type="Proteomes" id="UP001212327">
    <property type="component" value="Unassembled WGS sequence"/>
</dbReference>
<reference evidence="1 2" key="1">
    <citation type="submission" date="2023-01" db="EMBL/GenBank/DDBJ databases">
        <title>Complete genome sequence of Lacticaseibacillus paracasei SRCM217440 isolated from Makgeolli.</title>
        <authorList>
            <person name="Yang H.-G."/>
            <person name="Jeong S.-J."/>
            <person name="Ha G.-S."/>
            <person name="Yang H.-J."/>
            <person name="Jeong D.-Y."/>
        </authorList>
    </citation>
    <scope>NUCLEOTIDE SEQUENCE [LARGE SCALE GENOMIC DNA]</scope>
    <source>
        <strain evidence="1 2">SRCM217440</strain>
    </source>
</reference>
<evidence type="ECO:0000313" key="1">
    <source>
        <dbReference type="EMBL" id="MDB1566122.1"/>
    </source>
</evidence>
<evidence type="ECO:0008006" key="3">
    <source>
        <dbReference type="Google" id="ProtNLM"/>
    </source>
</evidence>
<name>A0AAW6ACG8_LACPA</name>
<gene>
    <name evidence="1" type="ORF">PGA78_15450</name>
</gene>
<accession>A0AAW6ACG8</accession>
<dbReference type="AlphaFoldDB" id="A0AAW6ACG8"/>
<protein>
    <recommendedName>
        <fullName evidence="3">pEK499-p136 HEPN domain-containing protein</fullName>
    </recommendedName>
</protein>
<proteinExistence type="predicted"/>
<dbReference type="RefSeq" id="WP_272029408.1">
    <property type="nucleotide sequence ID" value="NZ_JAQLSF010000002.1"/>
</dbReference>
<sequence>MNSIYIKQMIHFFKQSDLPDRFIDIYPVTKKDGQKTVYQMMESTFDPLPLSKNLVLSLSILFSLVDAYVDLKHPDLVNYCFKDKAKRLPNTEKTEACFKECYSVLRVLRNACIHSKDDLVYHNKVLSYTETTKKENDRIVIREEGIDYLTTFFRRVIGNDFGNNFTSRHKEIFTVTLYNKIKESIPDFTRQLQNIKNQEPFGSMEWSVRYYFKNPDFEKKSDDSFEITEKPNQHYPTDYLINFQNNQYLIPSEILSDSQIITLEEAKKWKLEETRRD</sequence>
<dbReference type="EMBL" id="JAQLSF010000002">
    <property type="protein sequence ID" value="MDB1566122.1"/>
    <property type="molecule type" value="Genomic_DNA"/>
</dbReference>